<dbReference type="AlphaFoldDB" id="A0AA39GQ38"/>
<dbReference type="GO" id="GO:0004064">
    <property type="term" value="F:arylesterase activity"/>
    <property type="evidence" value="ECO:0007669"/>
    <property type="project" value="InterPro"/>
</dbReference>
<keyword evidence="5" id="KW-0479">Metal-binding</keyword>
<name>A0AA39GQ38_SARSR</name>
<feature type="binding site" evidence="5">
    <location>
        <position position="297"/>
    </location>
    <ligand>
        <name>Ca(2+)</name>
        <dbReference type="ChEBI" id="CHEBI:29108"/>
        <label>1</label>
        <note>catalytic</note>
    </ligand>
</feature>
<accession>A0AA39GQ38</accession>
<dbReference type="SUPFAM" id="SSF63829">
    <property type="entry name" value="Calcium-dependent phosphotriesterase"/>
    <property type="match status" value="1"/>
</dbReference>
<evidence type="ECO:0000256" key="1">
    <source>
        <dbReference type="ARBA" id="ARBA00008595"/>
    </source>
</evidence>
<comment type="similarity">
    <text evidence="1">Belongs to the paraoxonase family.</text>
</comment>
<reference evidence="6" key="1">
    <citation type="submission" date="2022-10" db="EMBL/GenBank/DDBJ databases">
        <title>Determination and structural analysis of whole genome sequence of Sarocladium strictum F4-1.</title>
        <authorList>
            <person name="Hu L."/>
            <person name="Jiang Y."/>
        </authorList>
    </citation>
    <scope>NUCLEOTIDE SEQUENCE</scope>
    <source>
        <strain evidence="6">F4-1</strain>
    </source>
</reference>
<keyword evidence="5" id="KW-0106">Calcium</keyword>
<evidence type="ECO:0000256" key="5">
    <source>
        <dbReference type="PIRSR" id="PIRSR602640-2"/>
    </source>
</evidence>
<feature type="binding site" evidence="5">
    <location>
        <position position="182"/>
    </location>
    <ligand>
        <name>Ca(2+)</name>
        <dbReference type="ChEBI" id="CHEBI:29108"/>
        <label>1</label>
        <note>catalytic</note>
    </ligand>
</feature>
<dbReference type="InterPro" id="IPR002640">
    <property type="entry name" value="Arylesterase"/>
</dbReference>
<gene>
    <name evidence="6" type="ORF">NLU13_0206</name>
</gene>
<protein>
    <submittedName>
        <fullName evidence="6">Uncharacterized protein</fullName>
    </submittedName>
</protein>
<keyword evidence="7" id="KW-1185">Reference proteome</keyword>
<dbReference type="Proteomes" id="UP001175261">
    <property type="component" value="Unassembled WGS sequence"/>
</dbReference>
<evidence type="ECO:0000256" key="2">
    <source>
        <dbReference type="ARBA" id="ARBA00022801"/>
    </source>
</evidence>
<evidence type="ECO:0000313" key="6">
    <source>
        <dbReference type="EMBL" id="KAK0390703.1"/>
    </source>
</evidence>
<dbReference type="Gene3D" id="2.120.10.30">
    <property type="entry name" value="TolB, C-terminal domain"/>
    <property type="match status" value="1"/>
</dbReference>
<evidence type="ECO:0000256" key="3">
    <source>
        <dbReference type="ARBA" id="ARBA00023157"/>
    </source>
</evidence>
<dbReference type="EMBL" id="JAPDFR010000001">
    <property type="protein sequence ID" value="KAK0390703.1"/>
    <property type="molecule type" value="Genomic_DNA"/>
</dbReference>
<dbReference type="InterPro" id="IPR011042">
    <property type="entry name" value="6-blade_b-propeller_TolB-like"/>
</dbReference>
<evidence type="ECO:0000256" key="4">
    <source>
        <dbReference type="ARBA" id="ARBA00023180"/>
    </source>
</evidence>
<feature type="binding site" evidence="5">
    <location>
        <position position="298"/>
    </location>
    <ligand>
        <name>Ca(2+)</name>
        <dbReference type="ChEBI" id="CHEBI:29108"/>
        <label>1</label>
        <note>catalytic</note>
    </ligand>
</feature>
<dbReference type="GO" id="GO:0046872">
    <property type="term" value="F:metal ion binding"/>
    <property type="evidence" value="ECO:0007669"/>
    <property type="project" value="UniProtKB-KW"/>
</dbReference>
<keyword evidence="4" id="KW-0325">Glycoprotein</keyword>
<dbReference type="Pfam" id="PF01731">
    <property type="entry name" value="Arylesterase"/>
    <property type="match status" value="1"/>
</dbReference>
<organism evidence="6 7">
    <name type="scientific">Sarocladium strictum</name>
    <name type="common">Black bundle disease fungus</name>
    <name type="synonym">Acremonium strictum</name>
    <dbReference type="NCBI Taxonomy" id="5046"/>
    <lineage>
        <taxon>Eukaryota</taxon>
        <taxon>Fungi</taxon>
        <taxon>Dikarya</taxon>
        <taxon>Ascomycota</taxon>
        <taxon>Pezizomycotina</taxon>
        <taxon>Sordariomycetes</taxon>
        <taxon>Hypocreomycetidae</taxon>
        <taxon>Hypocreales</taxon>
        <taxon>Sarocladiaceae</taxon>
        <taxon>Sarocladium</taxon>
    </lineage>
</organism>
<comment type="caution">
    <text evidence="6">The sequence shown here is derived from an EMBL/GenBank/DDBJ whole genome shotgun (WGS) entry which is preliminary data.</text>
</comment>
<feature type="binding site" evidence="5">
    <location>
        <position position="245"/>
    </location>
    <ligand>
        <name>Ca(2+)</name>
        <dbReference type="ChEBI" id="CHEBI:29108"/>
        <label>1</label>
        <note>catalytic</note>
    </ligand>
</feature>
<comment type="cofactor">
    <cofactor evidence="5">
        <name>Ca(2+)</name>
        <dbReference type="ChEBI" id="CHEBI:29108"/>
    </cofactor>
    <text evidence="5">Binds 2 calcium ions per subunit.</text>
</comment>
<dbReference type="InterPro" id="IPR051288">
    <property type="entry name" value="Serum_paraoxonase/arylesterase"/>
</dbReference>
<keyword evidence="2" id="KW-0378">Hydrolase</keyword>
<dbReference type="PANTHER" id="PTHR11799">
    <property type="entry name" value="PARAOXONASE"/>
    <property type="match status" value="1"/>
</dbReference>
<sequence>MASLVNRRSLVWALVLVPLLSYLGGRIRILSLGYYNAPGRMPLHSNFSSYEIKFQDKIRNCEDVLLLKDRPVALLACDPGRDNWNTVMGDFPEDVEIDPNAGLYAYNYQQAGDKALSRFKLLGYDDELRTIGVEFHEPSSTLLATNHLRRGGPRIEQFHLDFNAMTATHMRTICHPLINSPNAIAASSADEFFVTNQHLFVPAKNRLLWLLETYLGPPLGRVVHVRILPSGEIDAAVSVRQAYPNGITFFGEDESRVAVASSNKALVYIYKVIKRGKNTHPPLELENTIRNLPYMPDNVGTSTDGALIIAGHPNLRKLGQFASSRKLCHRPKALAKASQATKELCRNLQAASWVSEWSEKDGLSHVYSGWEYPTSATAVHDRARGVGIIAGLYARGIFVWRD</sequence>
<dbReference type="PANTHER" id="PTHR11799:SF30">
    <property type="entry name" value="SERUM PARAOXONASE_ARYLESTERASE 2"/>
    <property type="match status" value="1"/>
</dbReference>
<proteinExistence type="inferred from homology"/>
<keyword evidence="3" id="KW-1015">Disulfide bond</keyword>
<evidence type="ECO:0000313" key="7">
    <source>
        <dbReference type="Proteomes" id="UP001175261"/>
    </source>
</evidence>